<keyword evidence="2" id="KW-1185">Reference proteome</keyword>
<dbReference type="OrthoDB" id="6114172at2759"/>
<reference evidence="1 2" key="1">
    <citation type="submission" date="2020-06" db="EMBL/GenBank/DDBJ databases">
        <authorList>
            <person name="Li R."/>
            <person name="Bekaert M."/>
        </authorList>
    </citation>
    <scope>NUCLEOTIDE SEQUENCE [LARGE SCALE GENOMIC DNA]</scope>
    <source>
        <strain evidence="2">wild</strain>
    </source>
</reference>
<dbReference type="PANTHER" id="PTHR25462:SF296">
    <property type="entry name" value="MEIOTIC P26, ISOFORM F"/>
    <property type="match status" value="1"/>
</dbReference>
<name>A0A6J8CG15_MYTCO</name>
<evidence type="ECO:0008006" key="3">
    <source>
        <dbReference type="Google" id="ProtNLM"/>
    </source>
</evidence>
<dbReference type="EMBL" id="CACVKT020005243">
    <property type="protein sequence ID" value="CAC5393967.1"/>
    <property type="molecule type" value="Genomic_DNA"/>
</dbReference>
<dbReference type="Pfam" id="PF22586">
    <property type="entry name" value="ANCHR-like_BBOX"/>
    <property type="match status" value="1"/>
</dbReference>
<evidence type="ECO:0000313" key="1">
    <source>
        <dbReference type="EMBL" id="CAC5393967.1"/>
    </source>
</evidence>
<dbReference type="PANTHER" id="PTHR25462">
    <property type="entry name" value="BONUS, ISOFORM C-RELATED"/>
    <property type="match status" value="1"/>
</dbReference>
<accession>A0A6J8CG15</accession>
<dbReference type="InterPro" id="IPR011042">
    <property type="entry name" value="6-blade_b-propeller_TolB-like"/>
</dbReference>
<dbReference type="Gene3D" id="2.120.10.30">
    <property type="entry name" value="TolB, C-terminal domain"/>
    <property type="match status" value="1"/>
</dbReference>
<gene>
    <name evidence="1" type="ORF">MCOR_28777</name>
</gene>
<organism evidence="1 2">
    <name type="scientific">Mytilus coruscus</name>
    <name type="common">Sea mussel</name>
    <dbReference type="NCBI Taxonomy" id="42192"/>
    <lineage>
        <taxon>Eukaryota</taxon>
        <taxon>Metazoa</taxon>
        <taxon>Spiralia</taxon>
        <taxon>Lophotrochozoa</taxon>
        <taxon>Mollusca</taxon>
        <taxon>Bivalvia</taxon>
        <taxon>Autobranchia</taxon>
        <taxon>Pteriomorphia</taxon>
        <taxon>Mytilida</taxon>
        <taxon>Mytiloidea</taxon>
        <taxon>Mytilidae</taxon>
        <taxon>Mytilinae</taxon>
        <taxon>Mytilus</taxon>
    </lineage>
</organism>
<dbReference type="Proteomes" id="UP000507470">
    <property type="component" value="Unassembled WGS sequence"/>
</dbReference>
<proteinExistence type="predicted"/>
<dbReference type="CDD" id="cd19757">
    <property type="entry name" value="Bbox1"/>
    <property type="match status" value="1"/>
</dbReference>
<dbReference type="InterPro" id="IPR047153">
    <property type="entry name" value="TRIM45/56/19-like"/>
</dbReference>
<dbReference type="AlphaFoldDB" id="A0A6J8CG15"/>
<sequence>MASSVKHLCTICHDDGISQSAVTWCTECEVFFCGDCEKLHRKSRLSKNHNTMSDEDYQKLPTFMQEISSQCRDHKMKFELYCFFHTCLCCVQCVTEKHKKCQDMKTLSEILKKVKSSASVHLFENDLKNVKENLDTAIKYLKTRISTINTQKTKVVEEISYKRKSINDYLNKLEKDLLNDLESKHSQLKFNMATLMQQMEQRASQTDQMQSQFTKMMQYATELQMYIGLREIEKTTAQTAKYIEDLESGNHFTEKNLEVHISSALQSILQDVKSFGDININTTSSTLRLNTERKEQAQHLVLKVPGIEQIKPSLLTRLTIPEDIKSLNTSACLILRDGKCIILDYNKKLLLLFSNSGIFIRKVVTLTEYPWDACFVRNNTVAVTLGRANKTALVDVNKSKIIQTVKVSHDCYGVASDGKTLVISNGDSQCTTVNLNDKSHTILEGLGGVGRISLFQGNIYSINSGKYNVCCYKITGESLWTFQHGDIASPVGLTLDKNGFVYIASLGNNSIVVVSPDGRTCKTILSEADGIIHPWTIDINRETGIMIVSSEISDNNNDKYKTAFVYKI</sequence>
<dbReference type="Gene3D" id="3.30.160.60">
    <property type="entry name" value="Classic Zinc Finger"/>
    <property type="match status" value="1"/>
</dbReference>
<protein>
    <recommendedName>
        <fullName evidence="3">B box-type domain-containing protein</fullName>
    </recommendedName>
</protein>
<dbReference type="CDD" id="cd19776">
    <property type="entry name" value="Bbox2_TRIM25_C-IV"/>
    <property type="match status" value="1"/>
</dbReference>
<evidence type="ECO:0000313" key="2">
    <source>
        <dbReference type="Proteomes" id="UP000507470"/>
    </source>
</evidence>
<dbReference type="SUPFAM" id="SSF101898">
    <property type="entry name" value="NHL repeat"/>
    <property type="match status" value="1"/>
</dbReference>